<comment type="similarity">
    <text evidence="2">Belongs to the TMCO4 family.</text>
</comment>
<dbReference type="PANTHER" id="PTHR17920">
    <property type="entry name" value="TRANSMEMBRANE AND COILED-COIL DOMAIN-CONTAINING PROTEIN 4 TMCO4"/>
    <property type="match status" value="1"/>
</dbReference>
<keyword evidence="4 7" id="KW-1133">Transmembrane helix</keyword>
<dbReference type="GO" id="GO:0016020">
    <property type="term" value="C:membrane"/>
    <property type="evidence" value="ECO:0007669"/>
    <property type="project" value="UniProtKB-SubCell"/>
</dbReference>
<feature type="compositionally biased region" description="Low complexity" evidence="6">
    <location>
        <begin position="636"/>
        <end position="652"/>
    </location>
</feature>
<keyword evidence="5 7" id="KW-0472">Membrane</keyword>
<evidence type="ECO:0000256" key="3">
    <source>
        <dbReference type="ARBA" id="ARBA00022692"/>
    </source>
</evidence>
<evidence type="ECO:0000256" key="4">
    <source>
        <dbReference type="ARBA" id="ARBA00022989"/>
    </source>
</evidence>
<feature type="transmembrane region" description="Helical" evidence="7">
    <location>
        <begin position="445"/>
        <end position="466"/>
    </location>
</feature>
<keyword evidence="9" id="KW-1185">Reference proteome</keyword>
<dbReference type="GeneID" id="27724591"/>
<organism evidence="8 9">
    <name type="scientific">Pseudallescheria apiosperma</name>
    <name type="common">Scedosporium apiospermum</name>
    <dbReference type="NCBI Taxonomy" id="563466"/>
    <lineage>
        <taxon>Eukaryota</taxon>
        <taxon>Fungi</taxon>
        <taxon>Dikarya</taxon>
        <taxon>Ascomycota</taxon>
        <taxon>Pezizomycotina</taxon>
        <taxon>Sordariomycetes</taxon>
        <taxon>Hypocreomycetidae</taxon>
        <taxon>Microascales</taxon>
        <taxon>Microascaceae</taxon>
        <taxon>Scedosporium</taxon>
    </lineage>
</organism>
<feature type="region of interest" description="Disordered" evidence="6">
    <location>
        <begin position="41"/>
        <end position="94"/>
    </location>
</feature>
<feature type="compositionally biased region" description="Acidic residues" evidence="6">
    <location>
        <begin position="42"/>
        <end position="65"/>
    </location>
</feature>
<evidence type="ECO:0000256" key="5">
    <source>
        <dbReference type="ARBA" id="ARBA00023136"/>
    </source>
</evidence>
<dbReference type="OMA" id="NKFSRFW"/>
<dbReference type="KEGG" id="sapo:SAPIO_CDS5519"/>
<name>A0A084G4T5_PSEDA</name>
<dbReference type="InterPro" id="IPR007941">
    <property type="entry name" value="DUF726"/>
</dbReference>
<protein>
    <submittedName>
        <fullName evidence="8">Transmembrane and coiled-coil domain-containing protein</fullName>
    </submittedName>
</protein>
<reference evidence="8 9" key="1">
    <citation type="journal article" date="2014" name="Genome Announc.">
        <title>Draft genome sequence of the pathogenic fungus Scedosporium apiospermum.</title>
        <authorList>
            <person name="Vandeputte P."/>
            <person name="Ghamrawi S."/>
            <person name="Rechenmann M."/>
            <person name="Iltis A."/>
            <person name="Giraud S."/>
            <person name="Fleury M."/>
            <person name="Thornton C."/>
            <person name="Delhaes L."/>
            <person name="Meyer W."/>
            <person name="Papon N."/>
            <person name="Bouchara J.P."/>
        </authorList>
    </citation>
    <scope>NUCLEOTIDE SEQUENCE [LARGE SCALE GENOMIC DNA]</scope>
    <source>
        <strain evidence="8 9">IHEM 14462</strain>
    </source>
</reference>
<evidence type="ECO:0000313" key="8">
    <source>
        <dbReference type="EMBL" id="KEZ42347.1"/>
    </source>
</evidence>
<proteinExistence type="inferred from homology"/>
<feature type="compositionally biased region" description="Polar residues" evidence="6">
    <location>
        <begin position="669"/>
        <end position="683"/>
    </location>
</feature>
<dbReference type="SUPFAM" id="SSF53474">
    <property type="entry name" value="alpha/beta-Hydrolases"/>
    <property type="match status" value="1"/>
</dbReference>
<dbReference type="PANTHER" id="PTHR17920:SF22">
    <property type="entry name" value="DUF726 DOMAIN PROTEIN (AFU_ORTHOLOGUE AFUA_2G12860)"/>
    <property type="match status" value="1"/>
</dbReference>
<dbReference type="OrthoDB" id="277931at2759"/>
<feature type="compositionally biased region" description="Low complexity" evidence="6">
    <location>
        <begin position="687"/>
        <end position="705"/>
    </location>
</feature>
<feature type="region of interest" description="Disordered" evidence="6">
    <location>
        <begin position="141"/>
        <end position="172"/>
    </location>
</feature>
<feature type="transmembrane region" description="Helical" evidence="7">
    <location>
        <begin position="276"/>
        <end position="305"/>
    </location>
</feature>
<comment type="subcellular location">
    <subcellularLocation>
        <location evidence="1">Membrane</location>
        <topology evidence="1">Multi-pass membrane protein</topology>
    </subcellularLocation>
</comment>
<dbReference type="InterPro" id="IPR029058">
    <property type="entry name" value="AB_hydrolase_fold"/>
</dbReference>
<dbReference type="Gene3D" id="3.40.50.1820">
    <property type="entry name" value="alpha/beta hydrolase"/>
    <property type="match status" value="1"/>
</dbReference>
<gene>
    <name evidence="8" type="ORF">SAPIO_CDS5519</name>
</gene>
<dbReference type="HOGENOM" id="CLU_007407_3_0_1"/>
<dbReference type="Pfam" id="PF05277">
    <property type="entry name" value="DUF726"/>
    <property type="match status" value="1"/>
</dbReference>
<dbReference type="Proteomes" id="UP000028545">
    <property type="component" value="Unassembled WGS sequence"/>
</dbReference>
<dbReference type="RefSeq" id="XP_016642146.1">
    <property type="nucleotide sequence ID" value="XM_016787831.1"/>
</dbReference>
<dbReference type="VEuPathDB" id="FungiDB:SAPIO_CDS5519"/>
<evidence type="ECO:0000256" key="6">
    <source>
        <dbReference type="SAM" id="MobiDB-lite"/>
    </source>
</evidence>
<sequence>MPPSATEPRELVVLLNPARRKALYQLSNDIIIYMRAQLELKDGDDDNDEVPESEADGWSDDDTLCDGEAGRQRYAPPSQGPPPPRRPTNTLPSRKLLTLRAEAVAFLNRWANGFMTDLKEIVVERETPKILEERRNRLQRLRNEPEPSFQGDDLISFDGDSDAASPRRRPEVASLESLYKPLPTRLDTLSFHDRRDMLSCVLLLLLSKGFYSAHARVFVLYLTSSLRLPVSVLINEETEIAKSLLNASAQAELAPPHLSAEAEAEKRRQEGQTSRFWKVGLASVAGAAVIGITGGLAAPVVAGAIGGLMGSVGLGGVASFLGIFWMNGALVGTLFGAFGAKMTGEMMDNYAKEVEDFRFIPLRETTRARRNQDDQPGRLRLTIGVNGWLTDKNDITQPWSGLSNDSEVFALRYEMDKLLSLGKALENMVGSYAWKTVKSEILRRTVLATIGAALWPAYILSLATTIDNPFNLALNRSEKAGLVLADALINKVQGERPVTLVGYSLGARAIYTCLRTLAERRAFGLIDTVVLIGAPAPSDPARWQKLRSVVAGTIFNVYTSNDYILGFLYRTHSLQFGVAGLQPIQGVKGVRNLDLSEEVSGHLRYPDLISQILTRCGFPNVAGGDGPIEREEDLNAAAAQASGQDADGWGDWNDGPLIDFGEEPEPKSLVSQTEPKSRASQPPGSMVAPVGSSSATVVSAGVSSSRNKQAGSGRGVGPTRSLGSSSAVPAEDRGIDPLSGTFPIRTVELPLRGVRPQVEETWPEPPSPPLRVIEPKSLVEPSPSTLAGAAGSSRPEPTQNPLSHSYVGTLDMYDGVSDEEVGGIRMVSYDSD</sequence>
<dbReference type="AlphaFoldDB" id="A0A084G4T5"/>
<accession>A0A084G4T5</accession>
<evidence type="ECO:0000256" key="2">
    <source>
        <dbReference type="ARBA" id="ARBA00009824"/>
    </source>
</evidence>
<dbReference type="EMBL" id="JOWA01000099">
    <property type="protein sequence ID" value="KEZ42347.1"/>
    <property type="molecule type" value="Genomic_DNA"/>
</dbReference>
<feature type="region of interest" description="Disordered" evidence="6">
    <location>
        <begin position="636"/>
        <end position="741"/>
    </location>
</feature>
<feature type="transmembrane region" description="Helical" evidence="7">
    <location>
        <begin position="317"/>
        <end position="338"/>
    </location>
</feature>
<keyword evidence="3 7" id="KW-0812">Transmembrane</keyword>
<evidence type="ECO:0000256" key="1">
    <source>
        <dbReference type="ARBA" id="ARBA00004141"/>
    </source>
</evidence>
<feature type="region of interest" description="Disordered" evidence="6">
    <location>
        <begin position="758"/>
        <end position="803"/>
    </location>
</feature>
<comment type="caution">
    <text evidence="8">The sequence shown here is derived from an EMBL/GenBank/DDBJ whole genome shotgun (WGS) entry which is preliminary data.</text>
</comment>
<evidence type="ECO:0000313" key="9">
    <source>
        <dbReference type="Proteomes" id="UP000028545"/>
    </source>
</evidence>
<evidence type="ECO:0000256" key="7">
    <source>
        <dbReference type="SAM" id="Phobius"/>
    </source>
</evidence>